<keyword evidence="7 10" id="KW-1133">Transmembrane helix</keyword>
<evidence type="ECO:0000256" key="2">
    <source>
        <dbReference type="ARBA" id="ARBA00008445"/>
    </source>
</evidence>
<dbReference type="AlphaFoldDB" id="A0A1I1FWS7"/>
<dbReference type="GO" id="GO:0065002">
    <property type="term" value="P:intracellular protein transmembrane transport"/>
    <property type="evidence" value="ECO:0007669"/>
    <property type="project" value="TreeGrafter"/>
</dbReference>
<keyword evidence="12" id="KW-1185">Reference proteome</keyword>
<evidence type="ECO:0000313" key="11">
    <source>
        <dbReference type="EMBL" id="SFC02068.1"/>
    </source>
</evidence>
<evidence type="ECO:0000256" key="4">
    <source>
        <dbReference type="ARBA" id="ARBA00022475"/>
    </source>
</evidence>
<protein>
    <recommendedName>
        <fullName evidence="10">Protein-export membrane protein SecG</fullName>
    </recommendedName>
</protein>
<keyword evidence="3 10" id="KW-0813">Transport</keyword>
<evidence type="ECO:0000256" key="6">
    <source>
        <dbReference type="ARBA" id="ARBA00022927"/>
    </source>
</evidence>
<dbReference type="GO" id="GO:0005886">
    <property type="term" value="C:plasma membrane"/>
    <property type="evidence" value="ECO:0007669"/>
    <property type="project" value="UniProtKB-SubCell"/>
</dbReference>
<dbReference type="EMBL" id="FOLI01000003">
    <property type="protein sequence ID" value="SFC02068.1"/>
    <property type="molecule type" value="Genomic_DNA"/>
</dbReference>
<evidence type="ECO:0000256" key="10">
    <source>
        <dbReference type="RuleBase" id="RU365087"/>
    </source>
</evidence>
<evidence type="ECO:0000313" key="12">
    <source>
        <dbReference type="Proteomes" id="UP000199376"/>
    </source>
</evidence>
<dbReference type="GO" id="GO:0009306">
    <property type="term" value="P:protein secretion"/>
    <property type="evidence" value="ECO:0007669"/>
    <property type="project" value="UniProtKB-UniRule"/>
</dbReference>
<keyword evidence="8 10" id="KW-0811">Translocation</keyword>
<dbReference type="Proteomes" id="UP000199376">
    <property type="component" value="Unassembled WGS sequence"/>
</dbReference>
<keyword evidence="6 10" id="KW-0653">Protein transport</keyword>
<dbReference type="RefSeq" id="WP_091502405.1">
    <property type="nucleotide sequence ID" value="NZ_FOLI01000003.1"/>
</dbReference>
<dbReference type="PRINTS" id="PR01651">
    <property type="entry name" value="SECGEXPORT"/>
</dbReference>
<dbReference type="Pfam" id="PF03840">
    <property type="entry name" value="SecG"/>
    <property type="match status" value="1"/>
</dbReference>
<evidence type="ECO:0000256" key="7">
    <source>
        <dbReference type="ARBA" id="ARBA00022989"/>
    </source>
</evidence>
<comment type="similarity">
    <text evidence="2 10">Belongs to the SecG family.</text>
</comment>
<keyword evidence="5 10" id="KW-0812">Transmembrane</keyword>
<gene>
    <name evidence="11" type="ORF">SAMN05660453_0866</name>
</gene>
<organism evidence="11 12">
    <name type="scientific">Fructobacillus durionis</name>
    <dbReference type="NCBI Taxonomy" id="283737"/>
    <lineage>
        <taxon>Bacteria</taxon>
        <taxon>Bacillati</taxon>
        <taxon>Bacillota</taxon>
        <taxon>Bacilli</taxon>
        <taxon>Lactobacillales</taxon>
        <taxon>Lactobacillaceae</taxon>
        <taxon>Fructobacillus</taxon>
    </lineage>
</organism>
<dbReference type="GO" id="GO:0015450">
    <property type="term" value="F:protein-transporting ATPase activity"/>
    <property type="evidence" value="ECO:0007669"/>
    <property type="project" value="UniProtKB-UniRule"/>
</dbReference>
<evidence type="ECO:0000256" key="5">
    <source>
        <dbReference type="ARBA" id="ARBA00022692"/>
    </source>
</evidence>
<keyword evidence="4 10" id="KW-1003">Cell membrane</keyword>
<evidence type="ECO:0000256" key="8">
    <source>
        <dbReference type="ARBA" id="ARBA00023010"/>
    </source>
</evidence>
<dbReference type="PANTHER" id="PTHR34182:SF1">
    <property type="entry name" value="PROTEIN-EXPORT MEMBRANE PROTEIN SECG"/>
    <property type="match status" value="1"/>
</dbReference>
<evidence type="ECO:0000256" key="1">
    <source>
        <dbReference type="ARBA" id="ARBA00004651"/>
    </source>
</evidence>
<feature type="transmembrane region" description="Helical" evidence="10">
    <location>
        <begin position="59"/>
        <end position="77"/>
    </location>
</feature>
<dbReference type="NCBIfam" id="TIGR00810">
    <property type="entry name" value="secG"/>
    <property type="match status" value="1"/>
</dbReference>
<keyword evidence="9 10" id="KW-0472">Membrane</keyword>
<evidence type="ECO:0000256" key="9">
    <source>
        <dbReference type="ARBA" id="ARBA00023136"/>
    </source>
</evidence>
<evidence type="ECO:0000256" key="3">
    <source>
        <dbReference type="ARBA" id="ARBA00022448"/>
    </source>
</evidence>
<dbReference type="PANTHER" id="PTHR34182">
    <property type="entry name" value="PROTEIN-EXPORT MEMBRANE PROTEIN SECG"/>
    <property type="match status" value="1"/>
</dbReference>
<dbReference type="GO" id="GO:0043952">
    <property type="term" value="P:protein transport by the Sec complex"/>
    <property type="evidence" value="ECO:0007669"/>
    <property type="project" value="TreeGrafter"/>
</dbReference>
<name>A0A1I1FWS7_9LACO</name>
<dbReference type="STRING" id="283737.SAMN05660453_0866"/>
<comment type="subcellular location">
    <subcellularLocation>
        <location evidence="1 10">Cell membrane</location>
        <topology evidence="1 10">Multi-pass membrane protein</topology>
    </subcellularLocation>
</comment>
<reference evidence="11 12" key="1">
    <citation type="submission" date="2016-10" db="EMBL/GenBank/DDBJ databases">
        <authorList>
            <person name="de Groot N.N."/>
        </authorList>
    </citation>
    <scope>NUCLEOTIDE SEQUENCE [LARGE SCALE GENOMIC DNA]</scope>
    <source>
        <strain evidence="11 12">DSM 19113</strain>
    </source>
</reference>
<accession>A0A1I1FWS7</accession>
<dbReference type="OrthoDB" id="1651166at2"/>
<dbReference type="InterPro" id="IPR004692">
    <property type="entry name" value="SecG"/>
</dbReference>
<sequence length="78" mass="8601">MTNFLTILLLVVGFLLIVSVMMQPSKQQDALSALSGGATDLFTERKSRGFEAVMRRVTAVLGTIWFIIALILMYLAAH</sequence>
<comment type="caution">
    <text evidence="10">Lacks conserved residue(s) required for the propagation of feature annotation.</text>
</comment>
<proteinExistence type="inferred from homology"/>
<comment type="function">
    <text evidence="10">Involved in protein export. Participates in an early event of protein translocation.</text>
</comment>